<evidence type="ECO:0000256" key="3">
    <source>
        <dbReference type="ARBA" id="ARBA00022692"/>
    </source>
</evidence>
<feature type="domain" description="Type II secretion system protein GspF" evidence="7">
    <location>
        <begin position="150"/>
        <end position="275"/>
    </location>
</feature>
<dbReference type="RefSeq" id="WP_062418153.1">
    <property type="nucleotide sequence ID" value="NZ_DF967974.1"/>
</dbReference>
<feature type="transmembrane region" description="Helical" evidence="6">
    <location>
        <begin position="90"/>
        <end position="108"/>
    </location>
</feature>
<dbReference type="EMBL" id="LGCM01000043">
    <property type="protein sequence ID" value="KPL80111.1"/>
    <property type="molecule type" value="Genomic_DNA"/>
</dbReference>
<feature type="transmembrane region" description="Helical" evidence="6">
    <location>
        <begin position="6"/>
        <end position="27"/>
    </location>
</feature>
<comment type="subcellular location">
    <subcellularLocation>
        <location evidence="1">Cell membrane</location>
        <topology evidence="1">Multi-pass membrane protein</topology>
    </subcellularLocation>
</comment>
<dbReference type="AlphaFoldDB" id="A0A0P6Y4P5"/>
<proteinExistence type="predicted"/>
<dbReference type="Gene3D" id="1.20.81.30">
    <property type="entry name" value="Type II secretion system (T2SS), domain F"/>
    <property type="match status" value="1"/>
</dbReference>
<feature type="transmembrane region" description="Helical" evidence="6">
    <location>
        <begin position="262"/>
        <end position="282"/>
    </location>
</feature>
<dbReference type="InterPro" id="IPR042094">
    <property type="entry name" value="T2SS_GspF_sf"/>
</dbReference>
<keyword evidence="4 6" id="KW-1133">Transmembrane helix</keyword>
<sequence length="320" mass="35533">MSLPILILGLGGGLAVILLIVGIVVTVSSERSLVEERLGRYVDQRQTAVARQKATPMVDWLNKRVEGSNFGDKIARDLARADIKMKAGEYIALQMISAFGVGVVVWFITGQNLPIGLLGAIGGFFLPGMYVKRMQGKRLIRFNEQLADMLNLMVNGLRAGYSTTQAMEAVSKELPPPISDEFRRVVQEMQLGVPMEKALDNLHRRIPSDDLDLVITAINVQREVGGNLAEILDTISYTIRERVRIKGEIRVLTTQVMYSGRFLAMMPLFVIAILYLLNRPYMMEFLNPENVPCGYIALGLSGLLIVLGYFAMNKLGDIEI</sequence>
<evidence type="ECO:0000256" key="1">
    <source>
        <dbReference type="ARBA" id="ARBA00004651"/>
    </source>
</evidence>
<reference evidence="8 9" key="1">
    <citation type="submission" date="2015-07" db="EMBL/GenBank/DDBJ databases">
        <title>Genome sequence of Levilinea saccharolytica DSM 16555.</title>
        <authorList>
            <person name="Hemp J."/>
            <person name="Ward L.M."/>
            <person name="Pace L.A."/>
            <person name="Fischer W.W."/>
        </authorList>
    </citation>
    <scope>NUCLEOTIDE SEQUENCE [LARGE SCALE GENOMIC DNA]</scope>
    <source>
        <strain evidence="8 9">KIBI-1</strain>
    </source>
</reference>
<accession>A0A0P6Y4P5</accession>
<evidence type="ECO:0000313" key="9">
    <source>
        <dbReference type="Proteomes" id="UP000050501"/>
    </source>
</evidence>
<dbReference type="STRING" id="229921.ADN01_12700"/>
<name>A0A0P6Y4P5_9CHLR</name>
<organism evidence="8 9">
    <name type="scientific">Levilinea saccharolytica</name>
    <dbReference type="NCBI Taxonomy" id="229921"/>
    <lineage>
        <taxon>Bacteria</taxon>
        <taxon>Bacillati</taxon>
        <taxon>Chloroflexota</taxon>
        <taxon>Anaerolineae</taxon>
        <taxon>Anaerolineales</taxon>
        <taxon>Anaerolineaceae</taxon>
        <taxon>Levilinea</taxon>
    </lineage>
</organism>
<dbReference type="Pfam" id="PF00482">
    <property type="entry name" value="T2SSF"/>
    <property type="match status" value="1"/>
</dbReference>
<evidence type="ECO:0000256" key="2">
    <source>
        <dbReference type="ARBA" id="ARBA00022475"/>
    </source>
</evidence>
<evidence type="ECO:0000256" key="4">
    <source>
        <dbReference type="ARBA" id="ARBA00022989"/>
    </source>
</evidence>
<gene>
    <name evidence="8" type="ORF">ADN01_12700</name>
</gene>
<dbReference type="Proteomes" id="UP000050501">
    <property type="component" value="Unassembled WGS sequence"/>
</dbReference>
<evidence type="ECO:0000256" key="6">
    <source>
        <dbReference type="SAM" id="Phobius"/>
    </source>
</evidence>
<dbReference type="PATRIC" id="fig|229921.5.peg.1937"/>
<dbReference type="OrthoDB" id="9803381at2"/>
<keyword evidence="5 6" id="KW-0472">Membrane</keyword>
<keyword evidence="3 6" id="KW-0812">Transmembrane</keyword>
<keyword evidence="9" id="KW-1185">Reference proteome</keyword>
<dbReference type="PANTHER" id="PTHR35007">
    <property type="entry name" value="INTEGRAL MEMBRANE PROTEIN-RELATED"/>
    <property type="match status" value="1"/>
</dbReference>
<keyword evidence="2" id="KW-1003">Cell membrane</keyword>
<evidence type="ECO:0000259" key="7">
    <source>
        <dbReference type="Pfam" id="PF00482"/>
    </source>
</evidence>
<dbReference type="InterPro" id="IPR018076">
    <property type="entry name" value="T2SS_GspF_dom"/>
</dbReference>
<dbReference type="GO" id="GO:0005886">
    <property type="term" value="C:plasma membrane"/>
    <property type="evidence" value="ECO:0007669"/>
    <property type="project" value="UniProtKB-SubCell"/>
</dbReference>
<dbReference type="PANTHER" id="PTHR35007:SF1">
    <property type="entry name" value="PILUS ASSEMBLY PROTEIN"/>
    <property type="match status" value="1"/>
</dbReference>
<protein>
    <recommendedName>
        <fullName evidence="7">Type II secretion system protein GspF domain-containing protein</fullName>
    </recommendedName>
</protein>
<comment type="caution">
    <text evidence="8">The sequence shown here is derived from an EMBL/GenBank/DDBJ whole genome shotgun (WGS) entry which is preliminary data.</text>
</comment>
<feature type="transmembrane region" description="Helical" evidence="6">
    <location>
        <begin position="114"/>
        <end position="131"/>
    </location>
</feature>
<feature type="transmembrane region" description="Helical" evidence="6">
    <location>
        <begin position="294"/>
        <end position="312"/>
    </location>
</feature>
<evidence type="ECO:0000313" key="8">
    <source>
        <dbReference type="EMBL" id="KPL80111.1"/>
    </source>
</evidence>
<evidence type="ECO:0000256" key="5">
    <source>
        <dbReference type="ARBA" id="ARBA00023136"/>
    </source>
</evidence>